<dbReference type="RefSeq" id="WP_354281817.1">
    <property type="nucleotide sequence ID" value="NZ_JBEPMK010000009.1"/>
</dbReference>
<dbReference type="InterPro" id="IPR040799">
    <property type="entry name" value="ComR_TPR"/>
</dbReference>
<accession>A0ABV2JN01</accession>
<comment type="caution">
    <text evidence="2">The sequence shown here is derived from an EMBL/GenBank/DDBJ whole genome shotgun (WGS) entry which is preliminary data.</text>
</comment>
<dbReference type="CDD" id="cd00093">
    <property type="entry name" value="HTH_XRE"/>
    <property type="match status" value="1"/>
</dbReference>
<dbReference type="SUPFAM" id="SSF47413">
    <property type="entry name" value="lambda repressor-like DNA-binding domains"/>
    <property type="match status" value="1"/>
</dbReference>
<dbReference type="InterPro" id="IPR001387">
    <property type="entry name" value="Cro/C1-type_HTH"/>
</dbReference>
<evidence type="ECO:0000313" key="2">
    <source>
        <dbReference type="EMBL" id="MET3645319.1"/>
    </source>
</evidence>
<sequence>MKELGVKIRRLREEKGITREGFCGDQSVLSVRQFARIEAGECIPTLERMRYIAQQFGESVSFFIDETSLELPKKYKELKYQILRTPVYTDDEKIQEREEQFDEIYSDYYDRLPEDEKLTVDSLRTILDTFSTRKVDFGAGLLEESLEQLKLKHSYQMNDLILIKLYLLCANASSEYYDELFIHKIFSLLMKHYHRYDTEELFIINSICMDLFSIYFKEKNISKVEEVLQVISDTIEKVHDFKRLPVQQLLQWKYKLYLLNDKKNAEECYLKAIAFAQMTGDSYLEKQLMQEWKKDTQGT</sequence>
<name>A0ABV2JN01_9STRE</name>
<protein>
    <submittedName>
        <fullName evidence="2">Transcriptional regulator with XRE-family HTH domain</fullName>
    </submittedName>
</protein>
<dbReference type="Gene3D" id="1.10.260.40">
    <property type="entry name" value="lambda repressor-like DNA-binding domains"/>
    <property type="match status" value="1"/>
</dbReference>
<dbReference type="EMBL" id="JBEPMK010000009">
    <property type="protein sequence ID" value="MET3645319.1"/>
    <property type="molecule type" value="Genomic_DNA"/>
</dbReference>
<dbReference type="Proteomes" id="UP001549055">
    <property type="component" value="Unassembled WGS sequence"/>
</dbReference>
<evidence type="ECO:0000259" key="1">
    <source>
        <dbReference type="PROSITE" id="PS50943"/>
    </source>
</evidence>
<feature type="domain" description="HTH cro/C1-type" evidence="1">
    <location>
        <begin position="8"/>
        <end position="63"/>
    </location>
</feature>
<reference evidence="2 3" key="1">
    <citation type="submission" date="2024-06" db="EMBL/GenBank/DDBJ databases">
        <title>Genomic Encyclopedia of Type Strains, Phase IV (KMG-IV): sequencing the most valuable type-strain genomes for metagenomic binning, comparative biology and taxonomic classification.</title>
        <authorList>
            <person name="Goeker M."/>
        </authorList>
    </citation>
    <scope>NUCLEOTIDE SEQUENCE [LARGE SCALE GENOMIC DNA]</scope>
    <source>
        <strain evidence="2 3">DSM 15349</strain>
    </source>
</reference>
<dbReference type="PROSITE" id="PS50943">
    <property type="entry name" value="HTH_CROC1"/>
    <property type="match status" value="1"/>
</dbReference>
<gene>
    <name evidence="2" type="ORF">ABID27_001970</name>
</gene>
<proteinExistence type="predicted"/>
<dbReference type="Pfam" id="PF18710">
    <property type="entry name" value="ComR_TPR"/>
    <property type="match status" value="1"/>
</dbReference>
<evidence type="ECO:0000313" key="3">
    <source>
        <dbReference type="Proteomes" id="UP001549055"/>
    </source>
</evidence>
<keyword evidence="3" id="KW-1185">Reference proteome</keyword>
<organism evidence="2 3">
    <name type="scientific">Streptococcus gallinaceus</name>
    <dbReference type="NCBI Taxonomy" id="165758"/>
    <lineage>
        <taxon>Bacteria</taxon>
        <taxon>Bacillati</taxon>
        <taxon>Bacillota</taxon>
        <taxon>Bacilli</taxon>
        <taxon>Lactobacillales</taxon>
        <taxon>Streptococcaceae</taxon>
        <taxon>Streptococcus</taxon>
    </lineage>
</organism>
<dbReference type="InterPro" id="IPR010982">
    <property type="entry name" value="Lambda_DNA-bd_dom_sf"/>
</dbReference>